<feature type="transmembrane region" description="Helical" evidence="1">
    <location>
        <begin position="30"/>
        <end position="47"/>
    </location>
</feature>
<comment type="caution">
    <text evidence="2">The sequence shown here is derived from an EMBL/GenBank/DDBJ whole genome shotgun (WGS) entry which is preliminary data.</text>
</comment>
<keyword evidence="1" id="KW-0472">Membrane</keyword>
<feature type="transmembrane region" description="Helical" evidence="1">
    <location>
        <begin position="87"/>
        <end position="106"/>
    </location>
</feature>
<dbReference type="Proteomes" id="UP000593567">
    <property type="component" value="Unassembled WGS sequence"/>
</dbReference>
<dbReference type="AlphaFoldDB" id="A0A7J7KH57"/>
<accession>A0A7J7KH57</accession>
<organism evidence="2 3">
    <name type="scientific">Bugula neritina</name>
    <name type="common">Brown bryozoan</name>
    <name type="synonym">Sertularia neritina</name>
    <dbReference type="NCBI Taxonomy" id="10212"/>
    <lineage>
        <taxon>Eukaryota</taxon>
        <taxon>Metazoa</taxon>
        <taxon>Spiralia</taxon>
        <taxon>Lophotrochozoa</taxon>
        <taxon>Bryozoa</taxon>
        <taxon>Gymnolaemata</taxon>
        <taxon>Cheilostomatida</taxon>
        <taxon>Flustrina</taxon>
        <taxon>Buguloidea</taxon>
        <taxon>Bugulidae</taxon>
        <taxon>Bugula</taxon>
    </lineage>
</organism>
<name>A0A7J7KH57_BUGNE</name>
<evidence type="ECO:0000313" key="3">
    <source>
        <dbReference type="Proteomes" id="UP000593567"/>
    </source>
</evidence>
<proteinExistence type="predicted"/>
<keyword evidence="1" id="KW-1133">Transmembrane helix</keyword>
<protein>
    <submittedName>
        <fullName evidence="2">Uncharacterized protein</fullName>
    </submittedName>
</protein>
<evidence type="ECO:0000313" key="2">
    <source>
        <dbReference type="EMBL" id="KAF6037214.1"/>
    </source>
</evidence>
<evidence type="ECO:0000256" key="1">
    <source>
        <dbReference type="SAM" id="Phobius"/>
    </source>
</evidence>
<gene>
    <name evidence="2" type="ORF">EB796_004493</name>
</gene>
<keyword evidence="3" id="KW-1185">Reference proteome</keyword>
<sequence length="173" mass="19405">MLVPARGHIRNLSQDSNINKKGEWSFAKKLALLWSGAVAAIGLILYLDFNTHGKYVDAEEIKRKQQRMQGEEGGVMRYIISMPCMRTTLMLMMVGGLTSWVVTFLLTSNPRRAFIMLCNSPVVLGSLFFAFCSYETAGDQADVAEFQSALDGIRKKHTLHEDKPPQSSDDKEK</sequence>
<keyword evidence="1" id="KW-0812">Transmembrane</keyword>
<dbReference type="EMBL" id="VXIV02000606">
    <property type="protein sequence ID" value="KAF6037214.1"/>
    <property type="molecule type" value="Genomic_DNA"/>
</dbReference>
<reference evidence="2" key="1">
    <citation type="submission" date="2020-06" db="EMBL/GenBank/DDBJ databases">
        <title>Draft genome of Bugula neritina, a colonial animal packing powerful symbionts and potential medicines.</title>
        <authorList>
            <person name="Rayko M."/>
        </authorList>
    </citation>
    <scope>NUCLEOTIDE SEQUENCE [LARGE SCALE GENOMIC DNA]</scope>
    <source>
        <strain evidence="2">Kwan_BN1</strain>
    </source>
</reference>